<organism evidence="1 2">
    <name type="scientific">Meloidogyne enterolobii</name>
    <name type="common">Root-knot nematode worm</name>
    <name type="synonym">Meloidogyne mayaguensis</name>
    <dbReference type="NCBI Taxonomy" id="390850"/>
    <lineage>
        <taxon>Eukaryota</taxon>
        <taxon>Metazoa</taxon>
        <taxon>Ecdysozoa</taxon>
        <taxon>Nematoda</taxon>
        <taxon>Chromadorea</taxon>
        <taxon>Rhabditida</taxon>
        <taxon>Tylenchina</taxon>
        <taxon>Tylenchomorpha</taxon>
        <taxon>Tylenchoidea</taxon>
        <taxon>Meloidogynidae</taxon>
        <taxon>Meloidogyninae</taxon>
        <taxon>Meloidogyne</taxon>
    </lineage>
</organism>
<dbReference type="Proteomes" id="UP001497535">
    <property type="component" value="Unassembled WGS sequence"/>
</dbReference>
<evidence type="ECO:0000313" key="2">
    <source>
        <dbReference type="Proteomes" id="UP001497535"/>
    </source>
</evidence>
<gene>
    <name evidence="1" type="ORF">MENTE1834_LOCUS36347</name>
</gene>
<accession>A0ACB1AD03</accession>
<keyword evidence="2" id="KW-1185">Reference proteome</keyword>
<sequence length="145" mass="16692">MPAPHDKSTLRSFLGALTYYGRFIKKMREIRSPLDELLKKDIEWKWTETHQKAFERAKEIMLSDLLLTHYDPKLPIIVAADASKDGIGATISHVFPDKSEKVIEHASCTLTAAQRNYSQIEKEALALVFAVQKFHRMLYGRKFTL</sequence>
<comment type="caution">
    <text evidence="1">The sequence shown here is derived from an EMBL/GenBank/DDBJ whole genome shotgun (WGS) entry which is preliminary data.</text>
</comment>
<evidence type="ECO:0000313" key="1">
    <source>
        <dbReference type="EMBL" id="CAK5088679.1"/>
    </source>
</evidence>
<protein>
    <submittedName>
        <fullName evidence="1">Uncharacterized protein</fullName>
    </submittedName>
</protein>
<name>A0ACB1AD03_MELEN</name>
<dbReference type="EMBL" id="CAVMJV010000073">
    <property type="protein sequence ID" value="CAK5088679.1"/>
    <property type="molecule type" value="Genomic_DNA"/>
</dbReference>
<proteinExistence type="predicted"/>
<reference evidence="1" key="1">
    <citation type="submission" date="2023-11" db="EMBL/GenBank/DDBJ databases">
        <authorList>
            <person name="Poullet M."/>
        </authorList>
    </citation>
    <scope>NUCLEOTIDE SEQUENCE</scope>
    <source>
        <strain evidence="1">E1834</strain>
    </source>
</reference>